<gene>
    <name evidence="2" type="ORF">LTR32_007539</name>
</gene>
<sequence>MYEDYPGGGSGGGGGGGGGGIPTIAPPRRRQGWMGSLRRALNAVGERSFSLTGGSGVEQDGGAGGEGERTASSSPTKERGLAIGAAPRRAVSDGGTLLKQKRGQKDWEDGVWPRYRDDPDPGDWGEAGGDGRSGSLDRRRTGGREEEEEEEDWDVEGAARRREVQVMFTVPKARLRVVNADMDRASMRSASEGAGGEWEIVAEGEVGRGSSGRVGGREQG</sequence>
<protein>
    <submittedName>
        <fullName evidence="2">Uncharacterized protein</fullName>
    </submittedName>
</protein>
<evidence type="ECO:0000313" key="3">
    <source>
        <dbReference type="Proteomes" id="UP001308179"/>
    </source>
</evidence>
<feature type="compositionally biased region" description="Gly residues" evidence="1">
    <location>
        <begin position="1"/>
        <end position="21"/>
    </location>
</feature>
<dbReference type="Proteomes" id="UP001308179">
    <property type="component" value="Unassembled WGS sequence"/>
</dbReference>
<accession>A0ABR0KVU0</accession>
<feature type="compositionally biased region" description="Acidic residues" evidence="1">
    <location>
        <begin position="145"/>
        <end position="155"/>
    </location>
</feature>
<feature type="region of interest" description="Disordered" evidence="1">
    <location>
        <begin position="187"/>
        <end position="220"/>
    </location>
</feature>
<evidence type="ECO:0000256" key="1">
    <source>
        <dbReference type="SAM" id="MobiDB-lite"/>
    </source>
</evidence>
<reference evidence="2 3" key="1">
    <citation type="submission" date="2023-08" db="EMBL/GenBank/DDBJ databases">
        <title>Black Yeasts Isolated from many extreme environments.</title>
        <authorList>
            <person name="Coleine C."/>
            <person name="Stajich J.E."/>
            <person name="Selbmann L."/>
        </authorList>
    </citation>
    <scope>NUCLEOTIDE SEQUENCE [LARGE SCALE GENOMIC DNA]</scope>
    <source>
        <strain evidence="2 3">CCFEE 5386</strain>
    </source>
</reference>
<evidence type="ECO:0000313" key="2">
    <source>
        <dbReference type="EMBL" id="KAK5139203.1"/>
    </source>
</evidence>
<keyword evidence="3" id="KW-1185">Reference proteome</keyword>
<comment type="caution">
    <text evidence="2">The sequence shown here is derived from an EMBL/GenBank/DDBJ whole genome shotgun (WGS) entry which is preliminary data.</text>
</comment>
<feature type="region of interest" description="Disordered" evidence="1">
    <location>
        <begin position="1"/>
        <end position="31"/>
    </location>
</feature>
<feature type="compositionally biased region" description="Gly residues" evidence="1">
    <location>
        <begin position="53"/>
        <end position="65"/>
    </location>
</feature>
<feature type="compositionally biased region" description="Basic and acidic residues" evidence="1">
    <location>
        <begin position="135"/>
        <end position="144"/>
    </location>
</feature>
<dbReference type="EMBL" id="JAVRRR010001328">
    <property type="protein sequence ID" value="KAK5139203.1"/>
    <property type="molecule type" value="Genomic_DNA"/>
</dbReference>
<feature type="region of interest" description="Disordered" evidence="1">
    <location>
        <begin position="45"/>
        <end position="156"/>
    </location>
</feature>
<name>A0ABR0KVU0_9PEZI</name>
<proteinExistence type="predicted"/>
<organism evidence="2 3">
    <name type="scientific">Rachicladosporium monterosium</name>
    <dbReference type="NCBI Taxonomy" id="1507873"/>
    <lineage>
        <taxon>Eukaryota</taxon>
        <taxon>Fungi</taxon>
        <taxon>Dikarya</taxon>
        <taxon>Ascomycota</taxon>
        <taxon>Pezizomycotina</taxon>
        <taxon>Dothideomycetes</taxon>
        <taxon>Dothideomycetidae</taxon>
        <taxon>Cladosporiales</taxon>
        <taxon>Cladosporiaceae</taxon>
        <taxon>Rachicladosporium</taxon>
    </lineage>
</organism>